<dbReference type="AlphaFoldDB" id="W6MQC6"/>
<dbReference type="PANTHER" id="PTHR11735:SF6">
    <property type="entry name" value="TRNA N6-ADENOSINE THREONYLCARBAMOYLTRANSFERASE, MITOCHONDRIAL"/>
    <property type="match status" value="1"/>
</dbReference>
<keyword evidence="7" id="KW-0496">Mitochondrion</keyword>
<dbReference type="SUPFAM" id="SSF53067">
    <property type="entry name" value="Actin-like ATPase domain"/>
    <property type="match status" value="1"/>
</dbReference>
<comment type="subunit">
    <text evidence="7">Homodimer.</text>
</comment>
<dbReference type="InterPro" id="IPR017861">
    <property type="entry name" value="KAE1/TsaD"/>
</dbReference>
<evidence type="ECO:0000313" key="9">
    <source>
        <dbReference type="EMBL" id="CDK27477.1"/>
    </source>
</evidence>
<comment type="subcellular location">
    <subcellularLocation>
        <location evidence="7">Mitochondrion</location>
    </subcellularLocation>
</comment>
<sequence>MFRVKKRLIPREFTSYLGFRNYKVLSVETSCDDACVALLDRFDPNQPPRVLANMKSTLDSREAGGVIPTDAHVHIQQSLPPLIAQVLKDNGLDKTNSPELVCVTHGPGMAGSLSAGIDVAKGLAIAWGSRFIGVNHLLAHLLTPRLESNGQKPAYPFLTLLASGGHTMLVLSNDLLDHEILLNTRDISAGDALDKCARRIGIRGNMIGKALEELLAESPEDAKIPVDLNIKLPLLNKPGRSNVTAFSFSAFITQVSEQMAANYPQGPADDSIRRALGAKIQDSIFEHIIDKVNLCLSVEKYKVRKVRSLVVSGGVASNMTLRKMLETRLVKQYEVCAPPPALCTDNALMIGWAGIELFENYNASTELSIRPIRKWNVDDLSPSDFQQNHH</sequence>
<evidence type="ECO:0000256" key="7">
    <source>
        <dbReference type="HAMAP-Rule" id="MF_03179"/>
    </source>
</evidence>
<dbReference type="EMBL" id="HG793128">
    <property type="protein sequence ID" value="CDK27477.1"/>
    <property type="molecule type" value="Genomic_DNA"/>
</dbReference>
<reference evidence="9" key="1">
    <citation type="submission" date="2013-12" db="EMBL/GenBank/DDBJ databases">
        <authorList>
            <person name="Genoscope - CEA"/>
        </authorList>
    </citation>
    <scope>NUCLEOTIDE SEQUENCE</scope>
    <source>
        <strain evidence="9">CBS 1993</strain>
    </source>
</reference>
<dbReference type="GO" id="GO:0072670">
    <property type="term" value="P:mitochondrial tRNA threonylcarbamoyladenosine modification"/>
    <property type="evidence" value="ECO:0007669"/>
    <property type="project" value="TreeGrafter"/>
</dbReference>
<dbReference type="PANTHER" id="PTHR11735">
    <property type="entry name" value="TRNA N6-ADENOSINE THREONYLCARBAMOYLTRANSFERASE"/>
    <property type="match status" value="1"/>
</dbReference>
<dbReference type="InterPro" id="IPR043129">
    <property type="entry name" value="ATPase_NBD"/>
</dbReference>
<evidence type="ECO:0000256" key="1">
    <source>
        <dbReference type="ARBA" id="ARBA00012156"/>
    </source>
</evidence>
<accession>W6MQC6</accession>
<organism evidence="9 10">
    <name type="scientific">Kuraishia capsulata CBS 1993</name>
    <dbReference type="NCBI Taxonomy" id="1382522"/>
    <lineage>
        <taxon>Eukaryota</taxon>
        <taxon>Fungi</taxon>
        <taxon>Dikarya</taxon>
        <taxon>Ascomycota</taxon>
        <taxon>Saccharomycotina</taxon>
        <taxon>Pichiomycetes</taxon>
        <taxon>Pichiales</taxon>
        <taxon>Pichiaceae</taxon>
        <taxon>Kuraishia</taxon>
    </lineage>
</organism>
<comment type="cofactor">
    <cofactor evidence="7">
        <name>a divalent metal cation</name>
        <dbReference type="ChEBI" id="CHEBI:60240"/>
    </cofactor>
    <text evidence="7">Binds 1 divalent metal cation per subunit.</text>
</comment>
<dbReference type="HOGENOM" id="CLU_023208_4_1_1"/>
<evidence type="ECO:0000256" key="3">
    <source>
        <dbReference type="ARBA" id="ARBA00022694"/>
    </source>
</evidence>
<dbReference type="InterPro" id="IPR022450">
    <property type="entry name" value="TsaD"/>
</dbReference>
<keyword evidence="2 7" id="KW-0808">Transferase</keyword>
<dbReference type="Proteomes" id="UP000019384">
    <property type="component" value="Unassembled WGS sequence"/>
</dbReference>
<dbReference type="HAMAP" id="MF_01445">
    <property type="entry name" value="TsaD"/>
    <property type="match status" value="1"/>
</dbReference>
<dbReference type="GO" id="GO:0046872">
    <property type="term" value="F:metal ion binding"/>
    <property type="evidence" value="ECO:0007669"/>
    <property type="project" value="UniProtKB-KW"/>
</dbReference>
<evidence type="ECO:0000256" key="2">
    <source>
        <dbReference type="ARBA" id="ARBA00022679"/>
    </source>
</evidence>
<dbReference type="GO" id="GO:0061711">
    <property type="term" value="F:tRNA N(6)-L-threonylcarbamoyladenine synthase activity"/>
    <property type="evidence" value="ECO:0007669"/>
    <property type="project" value="UniProtKB-EC"/>
</dbReference>
<protein>
    <recommendedName>
        <fullName evidence="1">N(6)-L-threonylcarbamoyladenine synthase</fullName>
        <ecNumber evidence="1">2.3.1.234</ecNumber>
    </recommendedName>
</protein>
<comment type="similarity">
    <text evidence="7">Belongs to the KAE1 / TsaD family.</text>
</comment>
<keyword evidence="4 7" id="KW-0479">Metal-binding</keyword>
<dbReference type="Pfam" id="PF00814">
    <property type="entry name" value="TsaD"/>
    <property type="match status" value="1"/>
</dbReference>
<keyword evidence="3 7" id="KW-0819">tRNA processing</keyword>
<evidence type="ECO:0000259" key="8">
    <source>
        <dbReference type="Pfam" id="PF00814"/>
    </source>
</evidence>
<proteinExistence type="inferred from homology"/>
<name>W6MQC6_9ASCO</name>
<keyword evidence="5 7" id="KW-0012">Acyltransferase</keyword>
<dbReference type="Gene3D" id="3.30.420.40">
    <property type="match status" value="2"/>
</dbReference>
<dbReference type="PRINTS" id="PR00789">
    <property type="entry name" value="OSIALOPTASE"/>
</dbReference>
<gene>
    <name evidence="7" type="primary">QRI7</name>
    <name evidence="9" type="ORF">KUCA_T00003455001</name>
</gene>
<dbReference type="EC" id="2.3.1.234" evidence="1"/>
<dbReference type="STRING" id="1382522.W6MQC6"/>
<evidence type="ECO:0000256" key="4">
    <source>
        <dbReference type="ARBA" id="ARBA00022723"/>
    </source>
</evidence>
<dbReference type="OrthoDB" id="10259622at2759"/>
<evidence type="ECO:0000256" key="6">
    <source>
        <dbReference type="ARBA" id="ARBA00048117"/>
    </source>
</evidence>
<reference evidence="9" key="2">
    <citation type="submission" date="2014-02" db="EMBL/GenBank/DDBJ databases">
        <title>Complete DNA sequence of /Kuraishia capsulata/ illustrates novel genomic features among budding yeasts (/Saccharomycotina/).</title>
        <authorList>
            <person name="Morales L."/>
            <person name="Noel B."/>
            <person name="Porcel B."/>
            <person name="Marcet-Houben M."/>
            <person name="Hullo M-F."/>
            <person name="Sacerdot C."/>
            <person name="Tekaia F."/>
            <person name="Leh-Louis V."/>
            <person name="Despons L."/>
            <person name="Khanna V."/>
            <person name="Aury J-M."/>
            <person name="Barbe V."/>
            <person name="Couloux A."/>
            <person name="Labadie K."/>
            <person name="Pelletier E."/>
            <person name="Souciet J-L."/>
            <person name="Boekhout T."/>
            <person name="Gabaldon T."/>
            <person name="Wincker P."/>
            <person name="Dujon B."/>
        </authorList>
    </citation>
    <scope>NUCLEOTIDE SEQUENCE</scope>
    <source>
        <strain evidence="9">CBS 1993</strain>
    </source>
</reference>
<dbReference type="GO" id="GO:0005739">
    <property type="term" value="C:mitochondrion"/>
    <property type="evidence" value="ECO:0007669"/>
    <property type="project" value="UniProtKB-SubCell"/>
</dbReference>
<evidence type="ECO:0000256" key="5">
    <source>
        <dbReference type="ARBA" id="ARBA00023315"/>
    </source>
</evidence>
<evidence type="ECO:0000313" key="10">
    <source>
        <dbReference type="Proteomes" id="UP000019384"/>
    </source>
</evidence>
<dbReference type="InterPro" id="IPR000905">
    <property type="entry name" value="Gcp-like_dom"/>
</dbReference>
<keyword evidence="10" id="KW-1185">Reference proteome</keyword>
<dbReference type="NCBIfam" id="TIGR00329">
    <property type="entry name" value="gcp_kae1"/>
    <property type="match status" value="1"/>
</dbReference>
<comment type="function">
    <text evidence="7">Required for the formation of a threonylcarbamoyl group on adenosine at position 37 (t(6)A37) in mitochondrial tRNAs that read codons beginning with adenine. Probably involved in the transfer of the threonylcarbamoyl moiety of threonylcarbamoyl-AMP (TC-AMP) to the N6 group of A37. Involved in mitochondrial genome maintenance.</text>
</comment>
<comment type="catalytic activity">
    <reaction evidence="6 7">
        <text>L-threonylcarbamoyladenylate + adenosine(37) in tRNA = N(6)-L-threonylcarbamoyladenosine(37) in tRNA + AMP + H(+)</text>
        <dbReference type="Rhea" id="RHEA:37059"/>
        <dbReference type="Rhea" id="RHEA-COMP:10162"/>
        <dbReference type="Rhea" id="RHEA-COMP:10163"/>
        <dbReference type="ChEBI" id="CHEBI:15378"/>
        <dbReference type="ChEBI" id="CHEBI:73682"/>
        <dbReference type="ChEBI" id="CHEBI:74411"/>
        <dbReference type="ChEBI" id="CHEBI:74418"/>
        <dbReference type="ChEBI" id="CHEBI:456215"/>
        <dbReference type="EC" id="2.3.1.234"/>
    </reaction>
</comment>
<feature type="domain" description="Gcp-like" evidence="8">
    <location>
        <begin position="50"/>
        <end position="352"/>
    </location>
</feature>